<feature type="compositionally biased region" description="Low complexity" evidence="1">
    <location>
        <begin position="183"/>
        <end position="195"/>
    </location>
</feature>
<evidence type="ECO:0000313" key="2">
    <source>
        <dbReference type="EMBL" id="CAD8784193.1"/>
    </source>
</evidence>
<feature type="compositionally biased region" description="Basic and acidic residues" evidence="1">
    <location>
        <begin position="134"/>
        <end position="146"/>
    </location>
</feature>
<feature type="compositionally biased region" description="Basic and acidic residues" evidence="1">
    <location>
        <begin position="62"/>
        <end position="81"/>
    </location>
</feature>
<dbReference type="EMBL" id="HBFM01026408">
    <property type="protein sequence ID" value="CAD8784193.1"/>
    <property type="molecule type" value="Transcribed_RNA"/>
</dbReference>
<feature type="region of interest" description="Disordered" evidence="1">
    <location>
        <begin position="1"/>
        <end position="195"/>
    </location>
</feature>
<accession>A0A7S0YKJ2</accession>
<reference evidence="2" key="1">
    <citation type="submission" date="2021-01" db="EMBL/GenBank/DDBJ databases">
        <authorList>
            <person name="Corre E."/>
            <person name="Pelletier E."/>
            <person name="Niang G."/>
            <person name="Scheremetjew M."/>
            <person name="Finn R."/>
            <person name="Kale V."/>
            <person name="Holt S."/>
            <person name="Cochrane G."/>
            <person name="Meng A."/>
            <person name="Brown T."/>
            <person name="Cohen L."/>
        </authorList>
    </citation>
    <scope>NUCLEOTIDE SEQUENCE</scope>
    <source>
        <strain evidence="2">SAG 63-3</strain>
    </source>
</reference>
<gene>
    <name evidence="2" type="ORF">PPAR00522_LOCUS17063</name>
</gene>
<evidence type="ECO:0000256" key="1">
    <source>
        <dbReference type="SAM" id="MobiDB-lite"/>
    </source>
</evidence>
<feature type="compositionally biased region" description="Basic and acidic residues" evidence="1">
    <location>
        <begin position="1"/>
        <end position="19"/>
    </location>
</feature>
<feature type="compositionally biased region" description="Basic and acidic residues" evidence="1">
    <location>
        <begin position="154"/>
        <end position="174"/>
    </location>
</feature>
<feature type="compositionally biased region" description="Basic and acidic residues" evidence="1">
    <location>
        <begin position="88"/>
        <end position="106"/>
    </location>
</feature>
<organism evidence="2">
    <name type="scientific">Polytomella parva</name>
    <dbReference type="NCBI Taxonomy" id="51329"/>
    <lineage>
        <taxon>Eukaryota</taxon>
        <taxon>Viridiplantae</taxon>
        <taxon>Chlorophyta</taxon>
        <taxon>core chlorophytes</taxon>
        <taxon>Chlorophyceae</taxon>
        <taxon>CS clade</taxon>
        <taxon>Chlamydomonadales</taxon>
        <taxon>Chlamydomonadaceae</taxon>
        <taxon>Polytomella</taxon>
    </lineage>
</organism>
<dbReference type="AlphaFoldDB" id="A0A7S0YKJ2"/>
<name>A0A7S0YKJ2_9CHLO</name>
<sequence length="533" mass="59693">MSELHDSRGNEEKDNDRTLHVSKVASDMEHQSQPSPHQPRHDNKNEGEEIKVACVLNSEPATEPHKNTTNITEDHSGDRCLHPKRGLHKTEEPSLKPKSEDPDRVQSSEGFDPKYSMKKAINSTNSKDIRHRKGSDPTRQDVKVDATLEQSGSSDKERKEGAHANKPSSEEPKVIKNKKKESSNSPSSSPSSLPSSLSLFNFSLILTLLIIFALMCDLRLSGEDAVLMRITDYLKNLFSSHTPGVSCSYLNDDATSLPSQSSMTTSHLLKNIADPDSESAYVFESLWRKFLPVSTSNKEKIKENRPSKPTLALVLCYNERHCSTVRFYLRKNTARFVNKRMYEKKGKVEFVNSGQKRMDGSGPISYALMSSSCMVPLPRNIIGFNWYAQEEDLSHGQDISMHHAITDAIKTHGTPIFILTDVGKLSEADVSLLVLATSDGGGLMDSNGNFVSTSSSLFLAVLHVKNQYRENQLTNFEELERFGKSELLRSLQEAYIAEKKSSFKGNNTRDIARFKESLMEPLRRRVDVVITAI</sequence>
<feature type="compositionally biased region" description="Basic and acidic residues" evidence="1">
    <location>
        <begin position="39"/>
        <end position="51"/>
    </location>
</feature>
<proteinExistence type="predicted"/>
<protein>
    <submittedName>
        <fullName evidence="2">Uncharacterized protein</fullName>
    </submittedName>
</protein>